<keyword evidence="2" id="KW-1185">Reference proteome</keyword>
<sequence length="98" mass="11117">MDPLQARIDHKCLMTQALFHNRKSLIPIPPSDLSNTAKDHEAGALSQVLPSHTPQEVVVEPINLLQDSSWQNKDIHPKLQYTRDDKKSIAPYLCSLMF</sequence>
<evidence type="ECO:0000313" key="1">
    <source>
        <dbReference type="EMBL" id="CAL1363636.1"/>
    </source>
</evidence>
<dbReference type="Proteomes" id="UP001497516">
    <property type="component" value="Chromosome 10"/>
</dbReference>
<name>A0AAV2D4L9_9ROSI</name>
<dbReference type="EMBL" id="OZ034814">
    <property type="protein sequence ID" value="CAL1363636.1"/>
    <property type="molecule type" value="Genomic_DNA"/>
</dbReference>
<evidence type="ECO:0000313" key="2">
    <source>
        <dbReference type="Proteomes" id="UP001497516"/>
    </source>
</evidence>
<reference evidence="1 2" key="1">
    <citation type="submission" date="2024-04" db="EMBL/GenBank/DDBJ databases">
        <authorList>
            <person name="Fracassetti M."/>
        </authorList>
    </citation>
    <scope>NUCLEOTIDE SEQUENCE [LARGE SCALE GENOMIC DNA]</scope>
</reference>
<accession>A0AAV2D4L9</accession>
<protein>
    <submittedName>
        <fullName evidence="1">Uncharacterized protein</fullName>
    </submittedName>
</protein>
<dbReference type="AlphaFoldDB" id="A0AAV2D4L9"/>
<organism evidence="1 2">
    <name type="scientific">Linum trigynum</name>
    <dbReference type="NCBI Taxonomy" id="586398"/>
    <lineage>
        <taxon>Eukaryota</taxon>
        <taxon>Viridiplantae</taxon>
        <taxon>Streptophyta</taxon>
        <taxon>Embryophyta</taxon>
        <taxon>Tracheophyta</taxon>
        <taxon>Spermatophyta</taxon>
        <taxon>Magnoliopsida</taxon>
        <taxon>eudicotyledons</taxon>
        <taxon>Gunneridae</taxon>
        <taxon>Pentapetalae</taxon>
        <taxon>rosids</taxon>
        <taxon>fabids</taxon>
        <taxon>Malpighiales</taxon>
        <taxon>Linaceae</taxon>
        <taxon>Linum</taxon>
    </lineage>
</organism>
<proteinExistence type="predicted"/>
<gene>
    <name evidence="1" type="ORF">LTRI10_LOCUS10011</name>
</gene>